<dbReference type="PANTHER" id="PTHR44145:SF3">
    <property type="entry name" value="DNAJ HOMOLOG SUBFAMILY A MEMBER 3, MITOCHONDRIAL"/>
    <property type="match status" value="1"/>
</dbReference>
<evidence type="ECO:0000256" key="1">
    <source>
        <dbReference type="ARBA" id="ARBA00023186"/>
    </source>
</evidence>
<evidence type="ECO:0000259" key="2">
    <source>
        <dbReference type="PROSITE" id="PS50076"/>
    </source>
</evidence>
<reference evidence="3 4" key="1">
    <citation type="journal article" date="2014" name="Int. J. Syst. Evol. Microbiol.">
        <title>Complete genome sequence of Corynebacterium casei LMG S-19264T (=DSM 44701T), isolated from a smear-ripened cheese.</title>
        <authorList>
            <consortium name="US DOE Joint Genome Institute (JGI-PGF)"/>
            <person name="Walter F."/>
            <person name="Albersmeier A."/>
            <person name="Kalinowski J."/>
            <person name="Ruckert C."/>
        </authorList>
    </citation>
    <scope>NUCLEOTIDE SEQUENCE [LARGE SCALE GENOMIC DNA]</scope>
    <source>
        <strain evidence="3 4">CGMCC 1.15358</strain>
    </source>
</reference>
<evidence type="ECO:0000313" key="4">
    <source>
        <dbReference type="Proteomes" id="UP000598997"/>
    </source>
</evidence>
<gene>
    <name evidence="3" type="ORF">GCM10010989_16450</name>
</gene>
<dbReference type="InterPro" id="IPR036869">
    <property type="entry name" value="J_dom_sf"/>
</dbReference>
<dbReference type="Gene3D" id="1.10.287.110">
    <property type="entry name" value="DnaJ domain"/>
    <property type="match status" value="1"/>
</dbReference>
<comment type="caution">
    <text evidence="3">The sequence shown here is derived from an EMBL/GenBank/DDBJ whole genome shotgun (WGS) entry which is preliminary data.</text>
</comment>
<proteinExistence type="predicted"/>
<evidence type="ECO:0000313" key="3">
    <source>
        <dbReference type="EMBL" id="GGD43076.1"/>
    </source>
</evidence>
<keyword evidence="1" id="KW-0143">Chaperone</keyword>
<dbReference type="Proteomes" id="UP000598997">
    <property type="component" value="Unassembled WGS sequence"/>
</dbReference>
<dbReference type="RefSeq" id="WP_066766220.1">
    <property type="nucleotide sequence ID" value="NZ_BMIO01000004.1"/>
</dbReference>
<dbReference type="Pfam" id="PF00226">
    <property type="entry name" value="DnaJ"/>
    <property type="match status" value="1"/>
</dbReference>
<organism evidence="3 4">
    <name type="scientific">Croceicoccus pelagius</name>
    <dbReference type="NCBI Taxonomy" id="1703341"/>
    <lineage>
        <taxon>Bacteria</taxon>
        <taxon>Pseudomonadati</taxon>
        <taxon>Pseudomonadota</taxon>
        <taxon>Alphaproteobacteria</taxon>
        <taxon>Sphingomonadales</taxon>
        <taxon>Erythrobacteraceae</taxon>
        <taxon>Croceicoccus</taxon>
    </lineage>
</organism>
<dbReference type="PANTHER" id="PTHR44145">
    <property type="entry name" value="DNAJ HOMOLOG SUBFAMILY A MEMBER 3, MITOCHONDRIAL"/>
    <property type="match status" value="1"/>
</dbReference>
<dbReference type="InterPro" id="IPR051938">
    <property type="entry name" value="Apopto_cytoskel_mod"/>
</dbReference>
<dbReference type="PROSITE" id="PS50076">
    <property type="entry name" value="DNAJ_2"/>
    <property type="match status" value="1"/>
</dbReference>
<dbReference type="SUPFAM" id="SSF46565">
    <property type="entry name" value="Chaperone J-domain"/>
    <property type="match status" value="1"/>
</dbReference>
<feature type="domain" description="J" evidence="2">
    <location>
        <begin position="9"/>
        <end position="72"/>
    </location>
</feature>
<name>A0A917DJZ8_9SPHN</name>
<dbReference type="EMBL" id="BMIO01000004">
    <property type="protein sequence ID" value="GGD43076.1"/>
    <property type="molecule type" value="Genomic_DNA"/>
</dbReference>
<dbReference type="CDD" id="cd06257">
    <property type="entry name" value="DnaJ"/>
    <property type="match status" value="1"/>
</dbReference>
<dbReference type="InterPro" id="IPR001623">
    <property type="entry name" value="DnaJ_domain"/>
</dbReference>
<accession>A0A917DJZ8</accession>
<protein>
    <submittedName>
        <fullName evidence="3">Molecular chaperone DnaJ</fullName>
    </submittedName>
</protein>
<dbReference type="OrthoDB" id="9779889at2"/>
<dbReference type="SMART" id="SM00271">
    <property type="entry name" value="DnaJ"/>
    <property type="match status" value="1"/>
</dbReference>
<sequence>MEHGHRYTDYYKVLKVNPDCDARILELAYHYFAKMYHPDNSATADPDRFAETIEAYGVLRDPEKRAAYDRTYKRGAGPAYEFPQSDELAIDEKSALSDAETHAKILSFLYKRRREHASDAGVIGWLLQEMLGCSEDHFEFHVWYLKNKGFIEVTEQGTIAVTIAGVDHVISMSRSREAETLLLQQKPIVTSGPGFS</sequence>
<keyword evidence="4" id="KW-1185">Reference proteome</keyword>
<dbReference type="AlphaFoldDB" id="A0A917DJZ8"/>
<dbReference type="PRINTS" id="PR00625">
    <property type="entry name" value="JDOMAIN"/>
</dbReference>